<accession>X1H7F5</accession>
<comment type="caution">
    <text evidence="1">The sequence shown here is derived from an EMBL/GenBank/DDBJ whole genome shotgun (WGS) entry which is preliminary data.</text>
</comment>
<gene>
    <name evidence="1" type="ORF">S03H2_11312</name>
</gene>
<dbReference type="AlphaFoldDB" id="X1H7F5"/>
<reference evidence="1" key="1">
    <citation type="journal article" date="2014" name="Front. Microbiol.">
        <title>High frequency of phylogenetically diverse reductive dehalogenase-homologous genes in deep subseafloor sedimentary metagenomes.</title>
        <authorList>
            <person name="Kawai M."/>
            <person name="Futagami T."/>
            <person name="Toyoda A."/>
            <person name="Takaki Y."/>
            <person name="Nishi S."/>
            <person name="Hori S."/>
            <person name="Arai W."/>
            <person name="Tsubouchi T."/>
            <person name="Morono Y."/>
            <person name="Uchiyama I."/>
            <person name="Ito T."/>
            <person name="Fujiyama A."/>
            <person name="Inagaki F."/>
            <person name="Takami H."/>
        </authorList>
    </citation>
    <scope>NUCLEOTIDE SEQUENCE</scope>
    <source>
        <strain evidence="1">Expedition CK06-06</strain>
    </source>
</reference>
<proteinExistence type="predicted"/>
<sequence length="280" mass="32909">MPNKNNKNKSAKSKKEIPLHFHARFGIGLDIKEAKKRFMNRIDNYIFNDFFYNVLEGLTRRAVVLWQVANAFGISYDEHKSIRSYVGRDFYKYIQAVEVTYNALKNLRQKERLNNLINLILEQSEIDLGINWENSQFIRKGARLLDQELVNEPLRWLAKPEYENVYNPFAKGLSHFIKAEKDLKLLHDVITDMYEALEGLSKIITGKHDKDLSANAELFISKIKVSQNYKKILKEYISYANEFRHAPKKEQKRPKLSINEVESFVYLTGLFIRLAIEGWE</sequence>
<evidence type="ECO:0000313" key="1">
    <source>
        <dbReference type="EMBL" id="GAH41248.1"/>
    </source>
</evidence>
<organism evidence="1">
    <name type="scientific">marine sediment metagenome</name>
    <dbReference type="NCBI Taxonomy" id="412755"/>
    <lineage>
        <taxon>unclassified sequences</taxon>
        <taxon>metagenomes</taxon>
        <taxon>ecological metagenomes</taxon>
    </lineage>
</organism>
<dbReference type="EMBL" id="BARU01005779">
    <property type="protein sequence ID" value="GAH41248.1"/>
    <property type="molecule type" value="Genomic_DNA"/>
</dbReference>
<name>X1H7F5_9ZZZZ</name>
<protein>
    <submittedName>
        <fullName evidence="1">Uncharacterized protein</fullName>
    </submittedName>
</protein>